<dbReference type="Proteomes" id="UP000475862">
    <property type="component" value="Unassembled WGS sequence"/>
</dbReference>
<keyword evidence="3" id="KW-1185">Reference proteome</keyword>
<comment type="caution">
    <text evidence="2">The sequence shown here is derived from an EMBL/GenBank/DDBJ whole genome shotgun (WGS) entry which is preliminary data.</text>
</comment>
<evidence type="ECO:0000256" key="1">
    <source>
        <dbReference type="SAM" id="MobiDB-lite"/>
    </source>
</evidence>
<dbReference type="PANTHER" id="PTHR31239:SF2">
    <property type="entry name" value="NICOLIN-1"/>
    <property type="match status" value="1"/>
</dbReference>
<accession>A0A6G0U5W4</accession>
<feature type="region of interest" description="Disordered" evidence="1">
    <location>
        <begin position="1"/>
        <end position="23"/>
    </location>
</feature>
<dbReference type="AlphaFoldDB" id="A0A6G0U5W4"/>
<reference evidence="2 3" key="1">
    <citation type="submission" date="2019-08" db="EMBL/GenBank/DDBJ databases">
        <title>The genome of the soybean aphid Biotype 1, its phylome, world population structure and adaptation to the North American continent.</title>
        <authorList>
            <person name="Giordano R."/>
            <person name="Donthu R.K."/>
            <person name="Hernandez A.G."/>
            <person name="Wright C.L."/>
            <person name="Zimin A.V."/>
        </authorList>
    </citation>
    <scope>NUCLEOTIDE SEQUENCE [LARGE SCALE GENOMIC DNA]</scope>
    <source>
        <tissue evidence="2">Whole aphids</tissue>
    </source>
</reference>
<protein>
    <submittedName>
        <fullName evidence="2">Uncharacterized protein</fullName>
    </submittedName>
</protein>
<dbReference type="InterPro" id="IPR040235">
    <property type="entry name" value="Nicolin-1"/>
</dbReference>
<dbReference type="PANTHER" id="PTHR31239">
    <property type="entry name" value="NICOLIN 1"/>
    <property type="match status" value="1"/>
</dbReference>
<dbReference type="GO" id="GO:0005654">
    <property type="term" value="C:nucleoplasm"/>
    <property type="evidence" value="ECO:0007669"/>
    <property type="project" value="TreeGrafter"/>
</dbReference>
<sequence>MDTMSGGADEKTKEKEDNERSRTMRPKLKYSLSYCPSMSRPLDFSVKGPVPIYIHKKQKVLTGCSYIELKLQKHSKVGEITFRNYYTASVSVLLLRSNTLQGPPMGSRNWEVGIKNRTLMNQPHCENGAQDYFSLCFTEAWNNVSKLKIILRQPSPMCKTFHLEEIKLYADVPRFGRPFFEQKLPPYLIHNTTTAISWRPSTRTCNDIQFVHRPDINNKTQCLGYVVEQVPNNYDSSKITKKNCKIINYDLISSLKYSSILDTRHISILCITGLSLDKKKNLFYFLIGMGGNLELKISVFNSTINRTNAENNFLI</sequence>
<proteinExistence type="predicted"/>
<organism evidence="2 3">
    <name type="scientific">Aphis glycines</name>
    <name type="common">Soybean aphid</name>
    <dbReference type="NCBI Taxonomy" id="307491"/>
    <lineage>
        <taxon>Eukaryota</taxon>
        <taxon>Metazoa</taxon>
        <taxon>Ecdysozoa</taxon>
        <taxon>Arthropoda</taxon>
        <taxon>Hexapoda</taxon>
        <taxon>Insecta</taxon>
        <taxon>Pterygota</taxon>
        <taxon>Neoptera</taxon>
        <taxon>Paraneoptera</taxon>
        <taxon>Hemiptera</taxon>
        <taxon>Sternorrhyncha</taxon>
        <taxon>Aphidomorpha</taxon>
        <taxon>Aphidoidea</taxon>
        <taxon>Aphididae</taxon>
        <taxon>Aphidini</taxon>
        <taxon>Aphis</taxon>
        <taxon>Aphis</taxon>
    </lineage>
</organism>
<dbReference type="OrthoDB" id="73161at2759"/>
<feature type="compositionally biased region" description="Basic and acidic residues" evidence="1">
    <location>
        <begin position="8"/>
        <end position="22"/>
    </location>
</feature>
<gene>
    <name evidence="2" type="ORF">AGLY_000005</name>
</gene>
<evidence type="ECO:0000313" key="2">
    <source>
        <dbReference type="EMBL" id="KAE9544464.1"/>
    </source>
</evidence>
<name>A0A6G0U5W4_APHGL</name>
<dbReference type="EMBL" id="VYZN01000001">
    <property type="protein sequence ID" value="KAE9544464.1"/>
    <property type="molecule type" value="Genomic_DNA"/>
</dbReference>
<evidence type="ECO:0000313" key="3">
    <source>
        <dbReference type="Proteomes" id="UP000475862"/>
    </source>
</evidence>